<reference evidence="4 5" key="1">
    <citation type="journal article" date="2020" name="Int. J. Syst. Evol. Microbiol.">
        <title>Novel acetic acid bacteria from cider fermentations: Acetobacter conturbans sp. nov. and Acetobacter fallax sp. nov.</title>
        <authorList>
            <person name="Sombolestani A.S."/>
            <person name="Cleenwerck I."/>
            <person name="Cnockaert M."/>
            <person name="Borremans W."/>
            <person name="Wieme A.D."/>
            <person name="De Vuyst L."/>
            <person name="Vandamme P."/>
        </authorList>
    </citation>
    <scope>NUCLEOTIDE SEQUENCE [LARGE SCALE GENOMIC DNA]</scope>
    <source>
        <strain evidence="4 5">LMG 1627</strain>
    </source>
</reference>
<evidence type="ECO:0000313" key="4">
    <source>
        <dbReference type="EMBL" id="NHN89775.1"/>
    </source>
</evidence>
<gene>
    <name evidence="4" type="ORF">GOB81_14275</name>
</gene>
<dbReference type="PRINTS" id="PR00146">
    <property type="entry name" value="DHPICSNTHASE"/>
</dbReference>
<dbReference type="PIRSF" id="PIRSF001365">
    <property type="entry name" value="DHDPS"/>
    <property type="match status" value="1"/>
</dbReference>
<dbReference type="CDD" id="cd00408">
    <property type="entry name" value="DHDPS-like"/>
    <property type="match status" value="1"/>
</dbReference>
<keyword evidence="2 3" id="KW-0456">Lyase</keyword>
<dbReference type="SUPFAM" id="SSF51569">
    <property type="entry name" value="Aldolase"/>
    <property type="match status" value="1"/>
</dbReference>
<dbReference type="InterPro" id="IPR002220">
    <property type="entry name" value="DapA-like"/>
</dbReference>
<dbReference type="Gene3D" id="3.20.20.70">
    <property type="entry name" value="Aldolase class I"/>
    <property type="match status" value="1"/>
</dbReference>
<dbReference type="Pfam" id="PF00701">
    <property type="entry name" value="DHDPS"/>
    <property type="match status" value="1"/>
</dbReference>
<proteinExistence type="inferred from homology"/>
<evidence type="ECO:0000313" key="5">
    <source>
        <dbReference type="Proteomes" id="UP000631653"/>
    </source>
</evidence>
<comment type="similarity">
    <text evidence="1 3">Belongs to the DapA family.</text>
</comment>
<dbReference type="SMART" id="SM01130">
    <property type="entry name" value="DHDPS"/>
    <property type="match status" value="1"/>
</dbReference>
<dbReference type="InterPro" id="IPR013785">
    <property type="entry name" value="Aldolase_TIM"/>
</dbReference>
<evidence type="ECO:0000256" key="1">
    <source>
        <dbReference type="ARBA" id="ARBA00007592"/>
    </source>
</evidence>
<sequence>MKNIEESRARLHGLFNITMTPFNDDGSINFEGLSRNALRVIEQGFNGLLIGGTYGEFPALSTDERASVFRHVMATVGDTVPVMLCTAHSNPCVVRELTELAGDLGGIPMIMAPYVSEVTDNQIVEFFREMAPISKTGALIYNAPGTGITLSPTLLEQLSDIQGIVALKQGDLSPGSIDQISGRLKGKVRLFCASDLAFLGPMAAGFDGISSTNSGAFPELIQKSYRAIESGDARIASELHRQWYEFRALARRFGQPQTVKAAMNMRGFDGGRVRKPLRDLDNKEMEKTRIEVNRLLGSGPINSLN</sequence>
<comment type="caution">
    <text evidence="4">The sequence shown here is derived from an EMBL/GenBank/DDBJ whole genome shotgun (WGS) entry which is preliminary data.</text>
</comment>
<evidence type="ECO:0000256" key="3">
    <source>
        <dbReference type="PIRNR" id="PIRNR001365"/>
    </source>
</evidence>
<dbReference type="PANTHER" id="PTHR12128">
    <property type="entry name" value="DIHYDRODIPICOLINATE SYNTHASE"/>
    <property type="match status" value="1"/>
</dbReference>
<name>A0ABX0K3D6_9PROT</name>
<dbReference type="Proteomes" id="UP000631653">
    <property type="component" value="Unassembled WGS sequence"/>
</dbReference>
<protein>
    <submittedName>
        <fullName evidence="4">Dihydrodipicolinate synthase family protein</fullName>
    </submittedName>
</protein>
<dbReference type="EMBL" id="WOSY01000018">
    <property type="protein sequence ID" value="NHN89775.1"/>
    <property type="molecule type" value="Genomic_DNA"/>
</dbReference>
<dbReference type="PANTHER" id="PTHR12128:SF66">
    <property type="entry name" value="4-HYDROXY-2-OXOGLUTARATE ALDOLASE, MITOCHONDRIAL"/>
    <property type="match status" value="1"/>
</dbReference>
<accession>A0ABX0K3D6</accession>
<dbReference type="RefSeq" id="WP_173571108.1">
    <property type="nucleotide sequence ID" value="NZ_WOSY01000018.1"/>
</dbReference>
<evidence type="ECO:0000256" key="2">
    <source>
        <dbReference type="ARBA" id="ARBA00023239"/>
    </source>
</evidence>
<organism evidence="4 5">
    <name type="scientific">Acetobacter conturbans</name>
    <dbReference type="NCBI Taxonomy" id="1737472"/>
    <lineage>
        <taxon>Bacteria</taxon>
        <taxon>Pseudomonadati</taxon>
        <taxon>Pseudomonadota</taxon>
        <taxon>Alphaproteobacteria</taxon>
        <taxon>Acetobacterales</taxon>
        <taxon>Acetobacteraceae</taxon>
        <taxon>Acetobacter</taxon>
    </lineage>
</organism>
<keyword evidence="5" id="KW-1185">Reference proteome</keyword>